<dbReference type="Gene3D" id="1.10.8.960">
    <property type="match status" value="1"/>
</dbReference>
<evidence type="ECO:0000256" key="3">
    <source>
        <dbReference type="ARBA" id="ARBA00012220"/>
    </source>
</evidence>
<dbReference type="UniPathway" id="UPA00142">
    <property type="reaction ID" value="UER00209"/>
</dbReference>
<evidence type="ECO:0000313" key="12">
    <source>
        <dbReference type="Proteomes" id="UP000504638"/>
    </source>
</evidence>
<reference evidence="13" key="3">
    <citation type="submission" date="2025-04" db="UniProtKB">
        <authorList>
            <consortium name="RefSeq"/>
        </authorList>
    </citation>
    <scope>IDENTIFICATION</scope>
    <source>
        <strain evidence="13">CBS 781.70</strain>
    </source>
</reference>
<dbReference type="OrthoDB" id="7939818at2759"/>
<dbReference type="EMBL" id="ML975159">
    <property type="protein sequence ID" value="KAF1811924.1"/>
    <property type="molecule type" value="Genomic_DNA"/>
</dbReference>
<dbReference type="InterPro" id="IPR004308">
    <property type="entry name" value="GCS"/>
</dbReference>
<reference evidence="11 13" key="1">
    <citation type="submission" date="2020-01" db="EMBL/GenBank/DDBJ databases">
        <authorList>
            <consortium name="DOE Joint Genome Institute"/>
            <person name="Haridas S."/>
            <person name="Albert R."/>
            <person name="Binder M."/>
            <person name="Bloem J."/>
            <person name="Labutti K."/>
            <person name="Salamov A."/>
            <person name="Andreopoulos B."/>
            <person name="Baker S.E."/>
            <person name="Barry K."/>
            <person name="Bills G."/>
            <person name="Bluhm B.H."/>
            <person name="Cannon C."/>
            <person name="Castanera R."/>
            <person name="Culley D.E."/>
            <person name="Daum C."/>
            <person name="Ezra D."/>
            <person name="Gonzalez J.B."/>
            <person name="Henrissat B."/>
            <person name="Kuo A."/>
            <person name="Liang C."/>
            <person name="Lipzen A."/>
            <person name="Lutzoni F."/>
            <person name="Magnuson J."/>
            <person name="Mondo S."/>
            <person name="Nolan M."/>
            <person name="Ohm R."/>
            <person name="Pangilinan J."/>
            <person name="Park H.-J."/>
            <person name="Ramirez L."/>
            <person name="Alfaro M."/>
            <person name="Sun H."/>
            <person name="Tritt A."/>
            <person name="Yoshinaga Y."/>
            <person name="Zwiers L.-H."/>
            <person name="Turgeon B.G."/>
            <person name="Goodwin S.B."/>
            <person name="Spatafora J.W."/>
            <person name="Crous P.W."/>
            <person name="Grigoriev I.V."/>
        </authorList>
    </citation>
    <scope>NUCLEOTIDE SEQUENCE</scope>
    <source>
        <strain evidence="11 13">CBS 781.70</strain>
    </source>
</reference>
<evidence type="ECO:0000256" key="8">
    <source>
        <dbReference type="ARBA" id="ARBA00030585"/>
    </source>
</evidence>
<protein>
    <recommendedName>
        <fullName evidence="3 10">Glutamate--cysteine ligase</fullName>
        <ecNumber evidence="3 10">6.3.2.2</ecNumber>
    </recommendedName>
    <alternativeName>
        <fullName evidence="9 10">Gamma-ECS</fullName>
    </alternativeName>
    <alternativeName>
        <fullName evidence="8 10">Gamma-glutamylcysteine synthetase</fullName>
    </alternativeName>
</protein>
<dbReference type="Proteomes" id="UP000504638">
    <property type="component" value="Unplaced"/>
</dbReference>
<comment type="catalytic activity">
    <reaction evidence="10">
        <text>L-cysteine + L-glutamate + ATP = gamma-L-glutamyl-L-cysteine + ADP + phosphate + H(+)</text>
        <dbReference type="Rhea" id="RHEA:13285"/>
        <dbReference type="ChEBI" id="CHEBI:15378"/>
        <dbReference type="ChEBI" id="CHEBI:29985"/>
        <dbReference type="ChEBI" id="CHEBI:30616"/>
        <dbReference type="ChEBI" id="CHEBI:35235"/>
        <dbReference type="ChEBI" id="CHEBI:43474"/>
        <dbReference type="ChEBI" id="CHEBI:58173"/>
        <dbReference type="ChEBI" id="CHEBI:456216"/>
        <dbReference type="EC" id="6.3.2.2"/>
    </reaction>
</comment>
<comment type="pathway">
    <text evidence="1 10">Sulfur metabolism; glutathione biosynthesis; glutathione from L-cysteine and L-glutamate: step 1/2.</text>
</comment>
<evidence type="ECO:0000256" key="6">
    <source>
        <dbReference type="ARBA" id="ARBA00022741"/>
    </source>
</evidence>
<dbReference type="GeneID" id="54418139"/>
<keyword evidence="7 10" id="KW-0067">ATP-binding</keyword>
<reference evidence="13" key="2">
    <citation type="submission" date="2020-04" db="EMBL/GenBank/DDBJ databases">
        <authorList>
            <consortium name="NCBI Genome Project"/>
        </authorList>
    </citation>
    <scope>NUCLEOTIDE SEQUENCE</scope>
    <source>
        <strain evidence="13">CBS 781.70</strain>
    </source>
</reference>
<evidence type="ECO:0000256" key="9">
    <source>
        <dbReference type="ARBA" id="ARBA00032122"/>
    </source>
</evidence>
<keyword evidence="12" id="KW-1185">Reference proteome</keyword>
<evidence type="ECO:0000256" key="4">
    <source>
        <dbReference type="ARBA" id="ARBA00022598"/>
    </source>
</evidence>
<dbReference type="GO" id="GO:0004357">
    <property type="term" value="F:glutamate-cysteine ligase activity"/>
    <property type="evidence" value="ECO:0007669"/>
    <property type="project" value="UniProtKB-UniRule"/>
</dbReference>
<dbReference type="PANTHER" id="PTHR11164:SF0">
    <property type="entry name" value="GLUTAMATE--CYSTEINE LIGASE CATALYTIC SUBUNIT"/>
    <property type="match status" value="1"/>
</dbReference>
<evidence type="ECO:0000256" key="5">
    <source>
        <dbReference type="ARBA" id="ARBA00022684"/>
    </source>
</evidence>
<evidence type="ECO:0000256" key="10">
    <source>
        <dbReference type="RuleBase" id="RU367135"/>
    </source>
</evidence>
<keyword evidence="6 10" id="KW-0547">Nucleotide-binding</keyword>
<comment type="similarity">
    <text evidence="2 10">Belongs to the glutamate--cysteine ligase type 3 family.</text>
</comment>
<keyword evidence="4 10" id="KW-0436">Ligase</keyword>
<evidence type="ECO:0000313" key="11">
    <source>
        <dbReference type="EMBL" id="KAF1811924.1"/>
    </source>
</evidence>
<evidence type="ECO:0000256" key="1">
    <source>
        <dbReference type="ARBA" id="ARBA00005006"/>
    </source>
</evidence>
<dbReference type="AlphaFoldDB" id="A0A6G1G1J4"/>
<keyword evidence="5 10" id="KW-0317">Glutathione biosynthesis</keyword>
<dbReference type="GO" id="GO:0005524">
    <property type="term" value="F:ATP binding"/>
    <property type="evidence" value="ECO:0007669"/>
    <property type="project" value="UniProtKB-UniRule"/>
</dbReference>
<evidence type="ECO:0000313" key="13">
    <source>
        <dbReference type="RefSeq" id="XP_033533555.1"/>
    </source>
</evidence>
<dbReference type="PANTHER" id="PTHR11164">
    <property type="entry name" value="GLUTAMATE CYSTEINE LIGASE"/>
    <property type="match status" value="1"/>
</dbReference>
<dbReference type="GO" id="GO:0006750">
    <property type="term" value="P:glutathione biosynthetic process"/>
    <property type="evidence" value="ECO:0007669"/>
    <property type="project" value="UniProtKB-UniRule"/>
</dbReference>
<dbReference type="EC" id="6.3.2.2" evidence="3 10"/>
<dbReference type="Gene3D" id="3.30.590.50">
    <property type="match status" value="2"/>
</dbReference>
<dbReference type="RefSeq" id="XP_033533555.1">
    <property type="nucleotide sequence ID" value="XM_033677569.1"/>
</dbReference>
<sequence length="580" mass="65816">MAQPDIKGSYLHWDSISPEAERLHQESIDYLIRIWPSIRDRKADSQTWGDEVESQLVKFDAPAREVHLSLKQDEVLAKVGNRDDVGLFQPEYGRYMVESTPTIPYGSSPSALTKVENNLRTRRKTIQSYLGDDEALLTLSLFPLLHLKELRKAIRAPLDRNDSEVYTEVTASGKYVAGRINIKARRNKPVDIEVPVFQDTHTSKSTKILLEDTIFGAGGCGLQATFQTETLEDAQFLHDQLAVIGPIMLALTASTPIYKGTLADTDARWDQVAGAVDDRQVHEASGHGYHKLKSRWSLCPMYLGPLDPLDGIDHYLDPHTEQQNRQIRDLLVSEGMDPVMASYFATLHARDPLYLHSQDHTVDSVTPEDVHRSICASVWSHVRLKVPEPEEEQGWRVEFRPMEVQPCDFENAAMLVFLSLLKQALGWDRSSSSRQTARQWYIPLTAVEENMSRAHSNNAVLTEKFWWPTRGPSPGKIELTVDEIINGTSEGSDGLIPLVESYLNHVRLDDSIPEADSKSHMEQVQKYIDFVRRRARGEVPTPAQWIRGMVSKHRDYKQDSMISQSVCYDLMRAFQERGRG</sequence>
<name>A0A6G1G1J4_9PEZI</name>
<organism evidence="11">
    <name type="scientific">Eremomyces bilateralis CBS 781.70</name>
    <dbReference type="NCBI Taxonomy" id="1392243"/>
    <lineage>
        <taxon>Eukaryota</taxon>
        <taxon>Fungi</taxon>
        <taxon>Dikarya</taxon>
        <taxon>Ascomycota</taxon>
        <taxon>Pezizomycotina</taxon>
        <taxon>Dothideomycetes</taxon>
        <taxon>Dothideomycetes incertae sedis</taxon>
        <taxon>Eremomycetales</taxon>
        <taxon>Eremomycetaceae</taxon>
        <taxon>Eremomyces</taxon>
    </lineage>
</organism>
<dbReference type="Pfam" id="PF03074">
    <property type="entry name" value="GCS"/>
    <property type="match status" value="1"/>
</dbReference>
<gene>
    <name evidence="11 13" type="ORF">P152DRAFT_436836</name>
</gene>
<evidence type="ECO:0000256" key="7">
    <source>
        <dbReference type="ARBA" id="ARBA00022840"/>
    </source>
</evidence>
<accession>A0A6G1G1J4</accession>
<evidence type="ECO:0000256" key="2">
    <source>
        <dbReference type="ARBA" id="ARBA00008100"/>
    </source>
</evidence>
<proteinExistence type="inferred from homology"/>
<dbReference type="SUPFAM" id="SSF55931">
    <property type="entry name" value="Glutamine synthetase/guanido kinase"/>
    <property type="match status" value="1"/>
</dbReference>
<dbReference type="InterPro" id="IPR014746">
    <property type="entry name" value="Gln_synth/guanido_kin_cat_dom"/>
</dbReference>